<dbReference type="Pfam" id="PF26639">
    <property type="entry name" value="Het-6_barrel"/>
    <property type="match status" value="1"/>
</dbReference>
<sequence>MAQRIVSKLHRRTRKTASDVYAPLDVKSCTIRLLHLQPGAWEDNIRAELRATSIEQARGQYITISYNWGLEGVARRVLITCNGKLLSITENLATALRKLRRPDHAIQLWADALCINQRNLSERTQQVGMMGEIYRNSLETIIWLGEPALGEDVGSRFLRGYASQIAWKGDSRDNHLRYEYMLDFERSCTTAPMIAFEGSSATHTGPDIFGAFCLIQDFAEGNKRPLLKLLDRYNATISERIEYPKRHGLIATNARWHGSRSLRVWKGLEKLMSRAWWQRIWVIQETVLSKNATVHYGMLSAPWSMFASAAINYVQHRHRLCLDLAGTRHEQGILDQFSDFVLRIEETRRCHYSNLNNATLLDLLWKFRPLQATDERDKVFALLGLTTDWQNLPALIPDYSNDAAVTFTQTTWSNLQRAGSLSVLAGDLEAVLNRKRLAGLPSWVMDWSLPCLSTEVERVGSLHMYNASGTHEGSVGYHPVNQALEVEAVYIDRVSTIGEVSRHTQISDTCAVIRTWKLLTKRLEQADIRYPTGELCEDVFWRTLTGDLIRTNTVPNARGMEACYRRATKDDYEAFRAWSMWARCISRDTFSRTASFSQRDLNEGISGIHHALKTATASRRFFLTSAGYMGIGPKTTVEGDRVYVFMGSRVPFIVRGDGPVAAFENGDASTYIGASVENGSQLIGDCFVYGLMDGEAFTQGSARIGKLNLV</sequence>
<dbReference type="OrthoDB" id="3557394at2759"/>
<dbReference type="PANTHER" id="PTHR24148:SF82">
    <property type="entry name" value="HETEROKARYON INCOMPATIBILITY DOMAIN-CONTAINING PROTEIN"/>
    <property type="match status" value="1"/>
</dbReference>
<name>A0A8J2I1T9_9PLEO</name>
<organism evidence="2 3">
    <name type="scientific">Alternaria atra</name>
    <dbReference type="NCBI Taxonomy" id="119953"/>
    <lineage>
        <taxon>Eukaryota</taxon>
        <taxon>Fungi</taxon>
        <taxon>Dikarya</taxon>
        <taxon>Ascomycota</taxon>
        <taxon>Pezizomycotina</taxon>
        <taxon>Dothideomycetes</taxon>
        <taxon>Pleosporomycetidae</taxon>
        <taxon>Pleosporales</taxon>
        <taxon>Pleosporineae</taxon>
        <taxon>Pleosporaceae</taxon>
        <taxon>Alternaria</taxon>
        <taxon>Alternaria sect. Ulocladioides</taxon>
    </lineage>
</organism>
<reference evidence="2" key="1">
    <citation type="submission" date="2021-05" db="EMBL/GenBank/DDBJ databases">
        <authorList>
            <person name="Stam R."/>
        </authorList>
    </citation>
    <scope>NUCLEOTIDE SEQUENCE</scope>
    <source>
        <strain evidence="2">CS162</strain>
    </source>
</reference>
<dbReference type="AlphaFoldDB" id="A0A8J2I1T9"/>
<evidence type="ECO:0000259" key="1">
    <source>
        <dbReference type="Pfam" id="PF06985"/>
    </source>
</evidence>
<gene>
    <name evidence="2" type="ORF">ALTATR162_LOCUS2496</name>
</gene>
<protein>
    <recommendedName>
        <fullName evidence="1">Heterokaryon incompatibility domain-containing protein</fullName>
    </recommendedName>
</protein>
<keyword evidence="3" id="KW-1185">Reference proteome</keyword>
<evidence type="ECO:0000313" key="3">
    <source>
        <dbReference type="Proteomes" id="UP000676310"/>
    </source>
</evidence>
<feature type="domain" description="Heterokaryon incompatibility" evidence="1">
    <location>
        <begin position="61"/>
        <end position="285"/>
    </location>
</feature>
<dbReference type="RefSeq" id="XP_043166037.1">
    <property type="nucleotide sequence ID" value="XM_043310102.1"/>
</dbReference>
<evidence type="ECO:0000313" key="2">
    <source>
        <dbReference type="EMBL" id="CAG5149941.1"/>
    </source>
</evidence>
<proteinExistence type="predicted"/>
<dbReference type="Proteomes" id="UP000676310">
    <property type="component" value="Unassembled WGS sequence"/>
</dbReference>
<comment type="caution">
    <text evidence="2">The sequence shown here is derived from an EMBL/GenBank/DDBJ whole genome shotgun (WGS) entry which is preliminary data.</text>
</comment>
<accession>A0A8J2I1T9</accession>
<dbReference type="GeneID" id="67013947"/>
<dbReference type="InterPro" id="IPR010730">
    <property type="entry name" value="HET"/>
</dbReference>
<dbReference type="InterPro" id="IPR052895">
    <property type="entry name" value="HetReg/Transcr_Mod"/>
</dbReference>
<dbReference type="Pfam" id="PF06985">
    <property type="entry name" value="HET"/>
    <property type="match status" value="1"/>
</dbReference>
<dbReference type="PANTHER" id="PTHR24148">
    <property type="entry name" value="ANKYRIN REPEAT DOMAIN-CONTAINING PROTEIN 39 HOMOLOG-RELATED"/>
    <property type="match status" value="1"/>
</dbReference>
<dbReference type="EMBL" id="CAJRGZ010000015">
    <property type="protein sequence ID" value="CAG5149941.1"/>
    <property type="molecule type" value="Genomic_DNA"/>
</dbReference>